<dbReference type="Pfam" id="PF19609">
    <property type="entry name" value="DUF6114"/>
    <property type="match status" value="1"/>
</dbReference>
<proteinExistence type="predicted"/>
<reference evidence="2 4" key="1">
    <citation type="journal article" date="2005" name="Environ. Microbiol.">
        <title>Genetic and functional properties of uncultivated thermophilic crenarchaeotes from a subsurface gold mine as revealed by analysis of genome fragments.</title>
        <authorList>
            <person name="Nunoura T."/>
            <person name="Hirayama H."/>
            <person name="Takami H."/>
            <person name="Oida H."/>
            <person name="Nishi S."/>
            <person name="Shimamura S."/>
            <person name="Suzuki Y."/>
            <person name="Inagaki F."/>
            <person name="Takai K."/>
            <person name="Nealson K.H."/>
            <person name="Horikoshi K."/>
        </authorList>
    </citation>
    <scope>NUCLEOTIDE SEQUENCE [LARGE SCALE GENOMIC DNA]</scope>
</reference>
<keyword evidence="1" id="KW-0812">Transmembrane</keyword>
<feature type="transmembrane region" description="Helical" evidence="1">
    <location>
        <begin position="55"/>
        <end position="82"/>
    </location>
</feature>
<accession>E6N2Q2</accession>
<keyword evidence="1" id="KW-0472">Membrane</keyword>
<dbReference type="BioCyc" id="CCAL311458:G131R-733-MONOMER"/>
<protein>
    <recommendedName>
        <fullName evidence="5">DUF4064 domain-containing protein</fullName>
    </recommendedName>
</protein>
<keyword evidence="1" id="KW-1133">Transmembrane helix</keyword>
<evidence type="ECO:0000313" key="2">
    <source>
        <dbReference type="EMBL" id="BAJ46608.1"/>
    </source>
</evidence>
<evidence type="ECO:0000256" key="1">
    <source>
        <dbReference type="SAM" id="Phobius"/>
    </source>
</evidence>
<sequence length="130" mass="13630">MSETSKPTAAFVLSLVAGVLILLGGVFGMVAWMMWGGAAYWGGGWGMMGPMMMGWWMPMWLSAFSVLGLVSGIVIVASALMLQNRPSEAKTWGTLILVFSVVSLFGMGGLLIGALLGIVGGILALTWKSV</sequence>
<feature type="transmembrane region" description="Helical" evidence="1">
    <location>
        <begin position="12"/>
        <end position="35"/>
    </location>
</feature>
<organism evidence="2 4">
    <name type="scientific">Caldiarchaeum subterraneum</name>
    <dbReference type="NCBI Taxonomy" id="311458"/>
    <lineage>
        <taxon>Archaea</taxon>
        <taxon>Nitrososphaerota</taxon>
        <taxon>Candidatus Caldarchaeales</taxon>
        <taxon>Candidatus Caldarchaeaceae</taxon>
        <taxon>Candidatus Caldarchaeum</taxon>
    </lineage>
</organism>
<dbReference type="STRING" id="311458.CSUB_C0719"/>
<reference evidence="2 4" key="2">
    <citation type="journal article" date="2011" name="Nucleic Acids Res.">
        <title>Insights into the evolution of Archaea and eukaryotic protein modifier systems revealed by the genome of a novel archaeal group.</title>
        <authorList>
            <person name="Nunoura T."/>
            <person name="Takaki Y."/>
            <person name="Kakuta J."/>
            <person name="Nishi S."/>
            <person name="Sugahara J."/>
            <person name="Kazama H."/>
            <person name="Chee G."/>
            <person name="Hattori M."/>
            <person name="Kanai A."/>
            <person name="Atomi H."/>
            <person name="Takai K."/>
            <person name="Takami H."/>
        </authorList>
    </citation>
    <scope>NUCLEOTIDE SEQUENCE [LARGE SCALE GENOMIC DNA]</scope>
</reference>
<dbReference type="EMBL" id="AP011633">
    <property type="protein sequence ID" value="BAJ46608.1"/>
    <property type="molecule type" value="Genomic_DNA"/>
</dbReference>
<dbReference type="EMBL" id="BA000048">
    <property type="protein sequence ID" value="BAJ50578.1"/>
    <property type="molecule type" value="Genomic_DNA"/>
</dbReference>
<name>E6N2Q2_CALS0</name>
<reference evidence="2" key="3">
    <citation type="journal article" date="2012" name="PLoS ONE">
        <title>A Deeply Branching Thermophilic Bacterium with an Ancient Acetyl-CoA Pathway Dominates a Subsurface Ecosystem.</title>
        <authorList>
            <person name="Takami H."/>
            <person name="Noguchi H."/>
            <person name="Takaki Y."/>
            <person name="Uchiyama I."/>
            <person name="Toyoda A."/>
            <person name="Nishi S."/>
            <person name="Chee G.-J."/>
            <person name="Arai W."/>
            <person name="Nunoura T."/>
            <person name="Itoh T."/>
            <person name="Hattori M."/>
            <person name="Takai K."/>
        </authorList>
    </citation>
    <scope>NUCLEOTIDE SEQUENCE</scope>
</reference>
<dbReference type="KEGG" id="csu:CSUB_C0719"/>
<dbReference type="AlphaFoldDB" id="E6N2Q2"/>
<gene>
    <name evidence="3" type="ORF">CSUB_C0719</name>
    <name evidence="2" type="ORF">HGMM_F01H02C15</name>
</gene>
<dbReference type="InterPro" id="IPR046096">
    <property type="entry name" value="DUF6114"/>
</dbReference>
<feature type="transmembrane region" description="Helical" evidence="1">
    <location>
        <begin position="94"/>
        <end position="127"/>
    </location>
</feature>
<evidence type="ECO:0008006" key="5">
    <source>
        <dbReference type="Google" id="ProtNLM"/>
    </source>
</evidence>
<evidence type="ECO:0000313" key="3">
    <source>
        <dbReference type="EMBL" id="BAJ50578.1"/>
    </source>
</evidence>
<dbReference type="Proteomes" id="UP000008120">
    <property type="component" value="Chromosome"/>
</dbReference>
<evidence type="ECO:0000313" key="4">
    <source>
        <dbReference type="Proteomes" id="UP000008120"/>
    </source>
</evidence>